<evidence type="ECO:0000256" key="5">
    <source>
        <dbReference type="ARBA" id="ARBA00022917"/>
    </source>
</evidence>
<keyword evidence="3 7" id="KW-0547">Nucleotide-binding</keyword>
<evidence type="ECO:0000256" key="1">
    <source>
        <dbReference type="ARBA" id="ARBA00007894"/>
    </source>
</evidence>
<keyword evidence="4 7" id="KW-0067">ATP-binding</keyword>
<dbReference type="InterPro" id="IPR014729">
    <property type="entry name" value="Rossmann-like_a/b/a_fold"/>
</dbReference>
<accession>A0A7V2SKU6</accession>
<organism evidence="9">
    <name type="scientific">Nitratifractor salsuginis</name>
    <dbReference type="NCBI Taxonomy" id="269261"/>
    <lineage>
        <taxon>Bacteria</taxon>
        <taxon>Pseudomonadati</taxon>
        <taxon>Campylobacterota</taxon>
        <taxon>Epsilonproteobacteria</taxon>
        <taxon>Campylobacterales</taxon>
        <taxon>Sulfurovaceae</taxon>
        <taxon>Nitratifractor</taxon>
    </lineage>
</organism>
<dbReference type="PANTHER" id="PTHR43311:SF2">
    <property type="entry name" value="GLUTAMATE--TRNA LIGASE, MITOCHONDRIAL-RELATED"/>
    <property type="match status" value="1"/>
</dbReference>
<keyword evidence="6 7" id="KW-0030">Aminoacyl-tRNA synthetase</keyword>
<dbReference type="Gene3D" id="3.40.50.620">
    <property type="entry name" value="HUPs"/>
    <property type="match status" value="1"/>
</dbReference>
<evidence type="ECO:0000256" key="4">
    <source>
        <dbReference type="ARBA" id="ARBA00022840"/>
    </source>
</evidence>
<reference evidence="9" key="1">
    <citation type="journal article" date="2020" name="mSystems">
        <title>Genome- and Community-Level Interaction Insights into Carbon Utilization and Element Cycling Functions of Hydrothermarchaeota in Hydrothermal Sediment.</title>
        <authorList>
            <person name="Zhou Z."/>
            <person name="Liu Y."/>
            <person name="Xu W."/>
            <person name="Pan J."/>
            <person name="Luo Z.H."/>
            <person name="Li M."/>
        </authorList>
    </citation>
    <scope>NUCLEOTIDE SEQUENCE [LARGE SCALE GENOMIC DNA]</scope>
    <source>
        <strain evidence="9">HyVt-513</strain>
    </source>
</reference>
<evidence type="ECO:0000256" key="3">
    <source>
        <dbReference type="ARBA" id="ARBA00022741"/>
    </source>
</evidence>
<comment type="caution">
    <text evidence="9">The sequence shown here is derived from an EMBL/GenBank/DDBJ whole genome shotgun (WGS) entry which is preliminary data.</text>
</comment>
<dbReference type="AlphaFoldDB" id="A0A7V2SKU6"/>
<dbReference type="SUPFAM" id="SSF52374">
    <property type="entry name" value="Nucleotidylyl transferase"/>
    <property type="match status" value="1"/>
</dbReference>
<dbReference type="InterPro" id="IPR008925">
    <property type="entry name" value="aa_tRNA-synth_I_cd-bd_sf"/>
</dbReference>
<dbReference type="EMBL" id="DRNO01000065">
    <property type="protein sequence ID" value="HFC03406.1"/>
    <property type="molecule type" value="Genomic_DNA"/>
</dbReference>
<keyword evidence="5 7" id="KW-0648">Protein biosynthesis</keyword>
<dbReference type="GO" id="GO:0005829">
    <property type="term" value="C:cytosol"/>
    <property type="evidence" value="ECO:0007669"/>
    <property type="project" value="TreeGrafter"/>
</dbReference>
<dbReference type="Pfam" id="PF00749">
    <property type="entry name" value="tRNA-synt_1c"/>
    <property type="match status" value="1"/>
</dbReference>
<evidence type="ECO:0000313" key="9">
    <source>
        <dbReference type="EMBL" id="HFC03406.1"/>
    </source>
</evidence>
<keyword evidence="2 7" id="KW-0436">Ligase</keyword>
<dbReference type="PANTHER" id="PTHR43311">
    <property type="entry name" value="GLUTAMATE--TRNA LIGASE"/>
    <property type="match status" value="1"/>
</dbReference>
<gene>
    <name evidence="9" type="ORF">ENJ74_00910</name>
</gene>
<evidence type="ECO:0000256" key="6">
    <source>
        <dbReference type="ARBA" id="ARBA00023146"/>
    </source>
</evidence>
<evidence type="ECO:0000259" key="8">
    <source>
        <dbReference type="Pfam" id="PF00749"/>
    </source>
</evidence>
<dbReference type="EC" id="6.1.1.-" evidence="9"/>
<evidence type="ECO:0000256" key="7">
    <source>
        <dbReference type="RuleBase" id="RU363037"/>
    </source>
</evidence>
<dbReference type="InterPro" id="IPR020058">
    <property type="entry name" value="Glu/Gln-tRNA-synth_Ib_cat-dom"/>
</dbReference>
<evidence type="ECO:0000256" key="2">
    <source>
        <dbReference type="ARBA" id="ARBA00022598"/>
    </source>
</evidence>
<sequence length="415" mass="47623">YIVARQRKEGFILHIEDVDKARITEGKDGESRELLEKFAIQPDQTLYQSDQLGRYQHLAVRLVEEGKAFLCLCDEEELERERRRAEAENRPYRYSGRCTRMDAEELRRIREERIPFTIRIRKPVDAIRFTDLLRGEIEADPGEVDHFVILRTDGVPGSDFATAVDDMIGGISLVIEEEEDLRHAPRQIHIRRALGFDEAIAYAHLPPLLDPQGKRLSKTGHSGSVKRLLEEGFLPDAILNYLLLLGNETPTEIFTLPEAVEWFDLRKLSPSPVRFDPERLRQINREHLRRMEDRALSRIFGFADADVGRLAKLYLEEAATINELESRIRAVFAPKSCRGDQGETMQRLSALILAAPYFETFDDFTAYLSEKSGLEDEALGRPLRQLMTGAETGPDLGKIYHYIKPYITEVARCQP</sequence>
<dbReference type="Proteomes" id="UP000885722">
    <property type="component" value="Unassembled WGS sequence"/>
</dbReference>
<dbReference type="GO" id="GO:0006424">
    <property type="term" value="P:glutamyl-tRNA aminoacylation"/>
    <property type="evidence" value="ECO:0007669"/>
    <property type="project" value="TreeGrafter"/>
</dbReference>
<proteinExistence type="inferred from homology"/>
<name>A0A7V2SKU6_9BACT</name>
<dbReference type="GO" id="GO:0000049">
    <property type="term" value="F:tRNA binding"/>
    <property type="evidence" value="ECO:0007669"/>
    <property type="project" value="InterPro"/>
</dbReference>
<feature type="non-terminal residue" evidence="9">
    <location>
        <position position="1"/>
    </location>
</feature>
<dbReference type="SUPFAM" id="SSF48163">
    <property type="entry name" value="An anticodon-binding domain of class I aminoacyl-tRNA synthetases"/>
    <property type="match status" value="1"/>
</dbReference>
<comment type="similarity">
    <text evidence="1">Belongs to the class-I aminoacyl-tRNA synthetase family. Glutamate--tRNA ligase type 1 subfamily.</text>
</comment>
<dbReference type="InterPro" id="IPR049940">
    <property type="entry name" value="GluQ/Sye"/>
</dbReference>
<dbReference type="GO" id="GO:0004818">
    <property type="term" value="F:glutamate-tRNA ligase activity"/>
    <property type="evidence" value="ECO:0007669"/>
    <property type="project" value="TreeGrafter"/>
</dbReference>
<dbReference type="GO" id="GO:0005524">
    <property type="term" value="F:ATP binding"/>
    <property type="evidence" value="ECO:0007669"/>
    <property type="project" value="UniProtKB-KW"/>
</dbReference>
<protein>
    <submittedName>
        <fullName evidence="9">Glutamate--tRNA ligase</fullName>
        <ecNumber evidence="9">6.1.1.-</ecNumber>
    </submittedName>
</protein>
<feature type="domain" description="Glutamyl/glutaminyl-tRNA synthetase class Ib catalytic" evidence="8">
    <location>
        <begin position="1"/>
        <end position="281"/>
    </location>
</feature>